<protein>
    <submittedName>
        <fullName evidence="2">Uncharacterized protein</fullName>
    </submittedName>
</protein>
<organism evidence="2 3">
    <name type="scientific">Actinomadura geliboluensis</name>
    <dbReference type="NCBI Taxonomy" id="882440"/>
    <lineage>
        <taxon>Bacteria</taxon>
        <taxon>Bacillati</taxon>
        <taxon>Actinomycetota</taxon>
        <taxon>Actinomycetes</taxon>
        <taxon>Streptosporangiales</taxon>
        <taxon>Thermomonosporaceae</taxon>
        <taxon>Actinomadura</taxon>
    </lineage>
</organism>
<reference evidence="2 3" key="1">
    <citation type="submission" date="2019-05" db="EMBL/GenBank/DDBJ databases">
        <title>Draft genome sequence of Actinomadura geliboluensis A8036.</title>
        <authorList>
            <person name="Saricaoglu S."/>
            <person name="Isik K."/>
        </authorList>
    </citation>
    <scope>NUCLEOTIDE SEQUENCE [LARGE SCALE GENOMIC DNA]</scope>
    <source>
        <strain evidence="2 3">A8036</strain>
    </source>
</reference>
<feature type="compositionally biased region" description="Basic and acidic residues" evidence="1">
    <location>
        <begin position="51"/>
        <end position="63"/>
    </location>
</feature>
<evidence type="ECO:0000256" key="1">
    <source>
        <dbReference type="SAM" id="MobiDB-lite"/>
    </source>
</evidence>
<sequence length="106" mass="11805">MNGPPPDVTGTWIHAFEEDTGEAAVYRPADHPFRPARRPRRRIEFGADGTFIEHRPGPDDRPRPVRGHWAWQGANRIAVTFPEGRGGAPFGITVLSRTGDRLLIAK</sequence>
<comment type="caution">
    <text evidence="2">The sequence shown here is derived from an EMBL/GenBank/DDBJ whole genome shotgun (WGS) entry which is preliminary data.</text>
</comment>
<dbReference type="RefSeq" id="WP_138639803.1">
    <property type="nucleotide sequence ID" value="NZ_JASWDG010000010.1"/>
</dbReference>
<feature type="region of interest" description="Disordered" evidence="1">
    <location>
        <begin position="31"/>
        <end position="65"/>
    </location>
</feature>
<name>A0A5S4GHT5_9ACTN</name>
<dbReference type="AlphaFoldDB" id="A0A5S4GHT5"/>
<dbReference type="EMBL" id="VCKZ01000268">
    <property type="protein sequence ID" value="TMR32409.1"/>
    <property type="molecule type" value="Genomic_DNA"/>
</dbReference>
<gene>
    <name evidence="2" type="ORF">ETD96_29700</name>
</gene>
<evidence type="ECO:0000313" key="2">
    <source>
        <dbReference type="EMBL" id="TMR32409.1"/>
    </source>
</evidence>
<accession>A0A5S4GHT5</accession>
<proteinExistence type="predicted"/>
<dbReference type="OrthoDB" id="2651079at2"/>
<evidence type="ECO:0000313" key="3">
    <source>
        <dbReference type="Proteomes" id="UP000305238"/>
    </source>
</evidence>
<dbReference type="Proteomes" id="UP000305238">
    <property type="component" value="Unassembled WGS sequence"/>
</dbReference>
<keyword evidence="3" id="KW-1185">Reference proteome</keyword>